<keyword evidence="4" id="KW-0175">Coiled coil</keyword>
<evidence type="ECO:0000256" key="1">
    <source>
        <dbReference type="ARBA" id="ARBA00022737"/>
    </source>
</evidence>
<dbReference type="CDD" id="cd14798">
    <property type="entry name" value="RX-CC_like"/>
    <property type="match status" value="1"/>
</dbReference>
<gene>
    <name evidence="9" type="primary">RPP13L4_6</name>
    <name evidence="9" type="ORF">CK203_006195</name>
</gene>
<protein>
    <submittedName>
        <fullName evidence="9">Disease resistance RPP13-like protein 4</fullName>
    </submittedName>
</protein>
<dbReference type="SUPFAM" id="SSF52058">
    <property type="entry name" value="L domain-like"/>
    <property type="match status" value="1"/>
</dbReference>
<dbReference type="Gene3D" id="1.20.5.4130">
    <property type="match status" value="1"/>
</dbReference>
<feature type="domain" description="Disease resistance protein winged helix" evidence="7">
    <location>
        <begin position="421"/>
        <end position="492"/>
    </location>
</feature>
<reference evidence="9 10" key="1">
    <citation type="journal article" date="2018" name="PLoS Genet.">
        <title>Population sequencing reveals clonal diversity and ancestral inbreeding in the grapevine cultivar Chardonnay.</title>
        <authorList>
            <person name="Roach M.J."/>
            <person name="Johnson D.L."/>
            <person name="Bohlmann J."/>
            <person name="van Vuuren H.J."/>
            <person name="Jones S.J."/>
            <person name="Pretorius I.S."/>
            <person name="Schmidt S.A."/>
            <person name="Borneman A.R."/>
        </authorList>
    </citation>
    <scope>NUCLEOTIDE SEQUENCE [LARGE SCALE GENOMIC DNA]</scope>
    <source>
        <strain evidence="10">cv. Chardonnay</strain>
        <tissue evidence="9">Leaf</tissue>
    </source>
</reference>
<evidence type="ECO:0000259" key="5">
    <source>
        <dbReference type="Pfam" id="PF00931"/>
    </source>
</evidence>
<dbReference type="InterPro" id="IPR058922">
    <property type="entry name" value="WHD_DRP"/>
</dbReference>
<dbReference type="InterPro" id="IPR038005">
    <property type="entry name" value="RX-like_CC"/>
</dbReference>
<organism evidence="9 10">
    <name type="scientific">Vitis vinifera</name>
    <name type="common">Grape</name>
    <dbReference type="NCBI Taxonomy" id="29760"/>
    <lineage>
        <taxon>Eukaryota</taxon>
        <taxon>Viridiplantae</taxon>
        <taxon>Streptophyta</taxon>
        <taxon>Embryophyta</taxon>
        <taxon>Tracheophyta</taxon>
        <taxon>Spermatophyta</taxon>
        <taxon>Magnoliopsida</taxon>
        <taxon>eudicotyledons</taxon>
        <taxon>Gunneridae</taxon>
        <taxon>Pentapetalae</taxon>
        <taxon>rosids</taxon>
        <taxon>Vitales</taxon>
        <taxon>Vitaceae</taxon>
        <taxon>Viteae</taxon>
        <taxon>Vitis</taxon>
    </lineage>
</organism>
<dbReference type="Pfam" id="PF00931">
    <property type="entry name" value="NB-ARC"/>
    <property type="match status" value="1"/>
</dbReference>
<dbReference type="InterPro" id="IPR055414">
    <property type="entry name" value="LRR_R13L4/SHOC2-like"/>
</dbReference>
<evidence type="ECO:0000256" key="3">
    <source>
        <dbReference type="ARBA" id="ARBA00022821"/>
    </source>
</evidence>
<dbReference type="Pfam" id="PF18052">
    <property type="entry name" value="Rx_N"/>
    <property type="match status" value="1"/>
</dbReference>
<dbReference type="AlphaFoldDB" id="A0A438K5V6"/>
<evidence type="ECO:0000259" key="6">
    <source>
        <dbReference type="Pfam" id="PF18052"/>
    </source>
</evidence>
<feature type="domain" description="Disease resistance N-terminal" evidence="6">
    <location>
        <begin position="5"/>
        <end position="87"/>
    </location>
</feature>
<feature type="coiled-coil region" evidence="4">
    <location>
        <begin position="34"/>
        <end position="61"/>
    </location>
</feature>
<keyword evidence="1" id="KW-0677">Repeat</keyword>
<evidence type="ECO:0000259" key="7">
    <source>
        <dbReference type="Pfam" id="PF23559"/>
    </source>
</evidence>
<feature type="domain" description="NB-ARC" evidence="5">
    <location>
        <begin position="165"/>
        <end position="335"/>
    </location>
</feature>
<evidence type="ECO:0000259" key="8">
    <source>
        <dbReference type="Pfam" id="PF23598"/>
    </source>
</evidence>
<dbReference type="FunFam" id="1.10.10.10:FF:000322">
    <property type="entry name" value="Probable disease resistance protein At1g63360"/>
    <property type="match status" value="1"/>
</dbReference>
<dbReference type="PANTHER" id="PTHR23155:SF1172">
    <property type="entry name" value="DISEASE RESISTANCE RPP13-LIKE PROTEIN 4"/>
    <property type="match status" value="1"/>
</dbReference>
<accession>A0A438K5V6</accession>
<comment type="caution">
    <text evidence="9">The sequence shown here is derived from an EMBL/GenBank/DDBJ whole genome shotgun (WGS) entry which is preliminary data.</text>
</comment>
<dbReference type="Gene3D" id="1.10.8.430">
    <property type="entry name" value="Helical domain of apoptotic protease-activating factors"/>
    <property type="match status" value="1"/>
</dbReference>
<dbReference type="Proteomes" id="UP000288805">
    <property type="component" value="Unassembled WGS sequence"/>
</dbReference>
<evidence type="ECO:0000256" key="4">
    <source>
        <dbReference type="SAM" id="Coils"/>
    </source>
</evidence>
<feature type="domain" description="Disease resistance R13L4/SHOC-2-like LRR" evidence="8">
    <location>
        <begin position="549"/>
        <end position="772"/>
    </location>
</feature>
<evidence type="ECO:0000256" key="2">
    <source>
        <dbReference type="ARBA" id="ARBA00022741"/>
    </source>
</evidence>
<dbReference type="InterPro" id="IPR041118">
    <property type="entry name" value="Rx_N"/>
</dbReference>
<evidence type="ECO:0000313" key="10">
    <source>
        <dbReference type="Proteomes" id="UP000288805"/>
    </source>
</evidence>
<evidence type="ECO:0000313" key="9">
    <source>
        <dbReference type="EMBL" id="RVX16581.1"/>
    </source>
</evidence>
<dbReference type="GO" id="GO:0043531">
    <property type="term" value="F:ADP binding"/>
    <property type="evidence" value="ECO:0007669"/>
    <property type="project" value="InterPro"/>
</dbReference>
<dbReference type="EMBL" id="QGNW01000015">
    <property type="protein sequence ID" value="RVX16581.1"/>
    <property type="molecule type" value="Genomic_DNA"/>
</dbReference>
<sequence>MVDAVVTVFLEKLLNALEEEGRVLFDFREQFERLRDELRLMQSFLKDAERLKRKNETLRTVMIGLRELIYEAEDILADCKVQSEGSQDISGWYAVCFYPTNLPFKYQTGKRLREINEKITRIKQNIPSFLGVPILSQAEIADSRNLPVDRWSSSVFDHSQVVGIEGDTRKVKNWLLEAKDGILAIGVVGMGGVGKTTLAQVVFNDREMEARFERRMWVSVTGTPNEKRILRSMLRNLGDMNVGDDCGELLRKINQYLLGKRFLLVMDDVGENTNTWWRKISDGLPKGNGSSIIITTRTKEVATMMGVEEERTHRPKVLSKDDSWLLFRNVAFAANGGICTSSELENIGREIVYKCGGLPLAIKAAGGMMLYQQPYYHDWKRIADHFRDELAEEDGSVMASLELSYEELPSHLKSCFLCLSLYPEDCEITKEQLIHWWIAEGFVPLRRGRLSTEAGEDCFSGLTNRCLIEVVEKSYTGAIQTCKIHDMVRDLVIKKAEDDAFSGPTTASCRHLGIEGDIDRKYDMPNQKLRALLSTIKTGEVNKVASSNAKKFCDCRYLRVLDVSKTIFDKSLTGLLDHIGFLQHLTYLSLSNTHPLTEVPPALEKLRNLQVLDLSYCQNLKMLPSYVTTFEKLTVLDVSHCGSLRYLPKGLGSLSNLQVLLGFKPSKSNQLEGCRIAELRSLTKLRRLGLQLTQGDEIGDNDDNVLVGLRGLQFLVISCFDSHGDDLIPKLDKLSPPQQLHELSLRFYPGKMNPGWLNPFSLPILRYLSISSGNLTNMSQRFWGDGDNTWKIEGLMLESLSDLGMEWSMVQQVMPRLRIVNVSWCPDLDSFPIEDVGFRGGVWKKGERPS</sequence>
<keyword evidence="2" id="KW-0547">Nucleotide-binding</keyword>
<dbReference type="InterPro" id="IPR036388">
    <property type="entry name" value="WH-like_DNA-bd_sf"/>
</dbReference>
<proteinExistence type="predicted"/>
<dbReference type="InterPro" id="IPR042197">
    <property type="entry name" value="Apaf_helical"/>
</dbReference>
<dbReference type="Gene3D" id="3.80.10.10">
    <property type="entry name" value="Ribonuclease Inhibitor"/>
    <property type="match status" value="1"/>
</dbReference>
<dbReference type="GO" id="GO:0051707">
    <property type="term" value="P:response to other organism"/>
    <property type="evidence" value="ECO:0007669"/>
    <property type="project" value="UniProtKB-ARBA"/>
</dbReference>
<dbReference type="FunFam" id="3.40.50.300:FF:001091">
    <property type="entry name" value="Probable disease resistance protein At1g61300"/>
    <property type="match status" value="1"/>
</dbReference>
<dbReference type="InterPro" id="IPR027417">
    <property type="entry name" value="P-loop_NTPase"/>
</dbReference>
<dbReference type="InterPro" id="IPR002182">
    <property type="entry name" value="NB-ARC"/>
</dbReference>
<dbReference type="InterPro" id="IPR032675">
    <property type="entry name" value="LRR_dom_sf"/>
</dbReference>
<keyword evidence="3" id="KW-0611">Plant defense</keyword>
<dbReference type="InterPro" id="IPR044974">
    <property type="entry name" value="Disease_R_plants"/>
</dbReference>
<name>A0A438K5V6_VITVI</name>
<dbReference type="Pfam" id="PF23598">
    <property type="entry name" value="LRR_14"/>
    <property type="match status" value="1"/>
</dbReference>
<dbReference type="SUPFAM" id="SSF52540">
    <property type="entry name" value="P-loop containing nucleoside triphosphate hydrolases"/>
    <property type="match status" value="1"/>
</dbReference>
<dbReference type="PANTHER" id="PTHR23155">
    <property type="entry name" value="DISEASE RESISTANCE PROTEIN RP"/>
    <property type="match status" value="1"/>
</dbReference>
<dbReference type="GO" id="GO:0006952">
    <property type="term" value="P:defense response"/>
    <property type="evidence" value="ECO:0007669"/>
    <property type="project" value="UniProtKB-KW"/>
</dbReference>
<dbReference type="Pfam" id="PF23559">
    <property type="entry name" value="WHD_DRP"/>
    <property type="match status" value="1"/>
</dbReference>
<dbReference type="PRINTS" id="PR00364">
    <property type="entry name" value="DISEASERSIST"/>
</dbReference>
<dbReference type="Gene3D" id="1.10.10.10">
    <property type="entry name" value="Winged helix-like DNA-binding domain superfamily/Winged helix DNA-binding domain"/>
    <property type="match status" value="1"/>
</dbReference>
<dbReference type="Gene3D" id="3.40.50.300">
    <property type="entry name" value="P-loop containing nucleotide triphosphate hydrolases"/>
    <property type="match status" value="1"/>
</dbReference>